<dbReference type="SUPFAM" id="SSF51445">
    <property type="entry name" value="(Trans)glycosidases"/>
    <property type="match status" value="1"/>
</dbReference>
<reference evidence="4 5" key="1">
    <citation type="submission" date="2021-05" db="EMBL/GenBank/DDBJ databases">
        <authorList>
            <person name="Zhang Z.D."/>
            <person name="Osman G."/>
        </authorList>
    </citation>
    <scope>NUCLEOTIDE SEQUENCE [LARGE SCALE GENOMIC DNA]</scope>
    <source>
        <strain evidence="4 5">KCTC 32217</strain>
    </source>
</reference>
<dbReference type="AlphaFoldDB" id="A0AAP2CK45"/>
<dbReference type="InterPro" id="IPR032522">
    <property type="entry name" value="DUF4961"/>
</dbReference>
<accession>A0AAP2CK45</accession>
<dbReference type="NCBIfam" id="TIGR04183">
    <property type="entry name" value="Por_Secre_tail"/>
    <property type="match status" value="1"/>
</dbReference>
<dbReference type="RefSeq" id="WP_213944115.1">
    <property type="nucleotide sequence ID" value="NZ_JAHCMY010000001.1"/>
</dbReference>
<dbReference type="SUPFAM" id="SSF81296">
    <property type="entry name" value="E set domains"/>
    <property type="match status" value="1"/>
</dbReference>
<dbReference type="PANTHER" id="PTHR43651">
    <property type="entry name" value="1,4-ALPHA-GLUCAN-BRANCHING ENZYME"/>
    <property type="match status" value="1"/>
</dbReference>
<feature type="signal peptide" evidence="2">
    <location>
        <begin position="1"/>
        <end position="22"/>
    </location>
</feature>
<feature type="chain" id="PRO_5043009107" evidence="2">
    <location>
        <begin position="23"/>
        <end position="926"/>
    </location>
</feature>
<dbReference type="InterPro" id="IPR013783">
    <property type="entry name" value="Ig-like_fold"/>
</dbReference>
<proteinExistence type="predicted"/>
<dbReference type="Pfam" id="PF16328">
    <property type="entry name" value="DUF4961"/>
    <property type="match status" value="1"/>
</dbReference>
<dbReference type="Proteomes" id="UP001319104">
    <property type="component" value="Unassembled WGS sequence"/>
</dbReference>
<dbReference type="GO" id="GO:0003844">
    <property type="term" value="F:1,4-alpha-glucan branching enzyme activity"/>
    <property type="evidence" value="ECO:0007669"/>
    <property type="project" value="TreeGrafter"/>
</dbReference>
<dbReference type="EMBL" id="JAHCMY010000001">
    <property type="protein sequence ID" value="MBS9523257.1"/>
    <property type="molecule type" value="Genomic_DNA"/>
</dbReference>
<evidence type="ECO:0000313" key="5">
    <source>
        <dbReference type="Proteomes" id="UP001319104"/>
    </source>
</evidence>
<keyword evidence="1" id="KW-0119">Carbohydrate metabolism</keyword>
<dbReference type="SMART" id="SM00642">
    <property type="entry name" value="Aamy"/>
    <property type="match status" value="1"/>
</dbReference>
<comment type="caution">
    <text evidence="4">The sequence shown here is derived from an EMBL/GenBank/DDBJ whole genome shotgun (WGS) entry which is preliminary data.</text>
</comment>
<sequence>MKATFTLLLLWVIVLLPVAVQAQITTDPEFPRANAPLTIRYDATQGTSGLQGADQVYVHLGAVIAGPNSTSWEIVPFDWGQDIEEARMTRVEGDIWEYELTPNELFEPSSEQTIYRIGLVFRNRDGSREGKTETNQDFFINLSQGFDLQFTEPTRSTVMLEIGDSQNISFSTSDEGDLSLEINGSVVASEANSSSLDYTFIATESGNFDVVAKAVANGETAERSMRISVVAESPRGDLPIGTRKGINYNSDTEVTFVLEAPGKKNVFLIGDFNDWQVDPDYQMTMTPDGEMFWFTLTDVEPGREYIFQYLVDGDIRIGDPYADKTSDPFHDQEIIDQNRYPGLLPFPDGQTEFQATYFQTAQQPYEWKHLNYEKPAPEELVIYELLVRDFDDRRTYKAVTERLDYLQDLGINALELMPIKEFEGNLSWGYNPSFFFAPDKFYGTKNDLKELIDEAHKRGMVVLLDMVLNHAFGQSPFVRLYNDGDYGAPTEDNPWLNRVARHPFNVGYDFNHESPYTREFVDSVNNYWLTEYKFDGYRFDLSKGFTQVNSGDDVGLWSQLDESRIEIWKHIYDRIKANHPDAYVILEHFADNSEETILADYGMMLWGNINHPFREMGRGLSRNFNGAYYETRNWSKNHLIAYMESHDEERVMFETLTRGATSPVNLRNLTHAVNRKQLLTAFYFGIPGPKMIWQFGEFGYDVELNDDRLGIKPTKWEYLDDEDRLRLYYLYRAMIRLKDQHEVFNRPEEVNLSLNGLIKTISLKHTDMDVFVVGNFGLEDAEQASVNFPSSGVWYDYLSGEQISVGGSIYRLDFAPNQFHIFTSVPLEKPEEEILFNDPILSVEEKPSLEGLKLYPVPASNSLNIELPNGFGQANYRIMDVTGQMLQEGSLESEFVNVGLQSIRPGVYVIEMYNSNNVVRKRFVKE</sequence>
<dbReference type="CDD" id="cd11350">
    <property type="entry name" value="AmyAc_4"/>
    <property type="match status" value="1"/>
</dbReference>
<dbReference type="InterPro" id="IPR017853">
    <property type="entry name" value="GH"/>
</dbReference>
<dbReference type="InterPro" id="IPR006047">
    <property type="entry name" value="GH13_cat_dom"/>
</dbReference>
<dbReference type="Pfam" id="PF00128">
    <property type="entry name" value="Alpha-amylase"/>
    <property type="match status" value="1"/>
</dbReference>
<dbReference type="Pfam" id="PF18962">
    <property type="entry name" value="Por_Secre_tail"/>
    <property type="match status" value="1"/>
</dbReference>
<dbReference type="PANTHER" id="PTHR43651:SF3">
    <property type="entry name" value="1,4-ALPHA-GLUCAN-BRANCHING ENZYME"/>
    <property type="match status" value="1"/>
</dbReference>
<evidence type="ECO:0000313" key="4">
    <source>
        <dbReference type="EMBL" id="MBS9523257.1"/>
    </source>
</evidence>
<dbReference type="InterPro" id="IPR014756">
    <property type="entry name" value="Ig_E-set"/>
</dbReference>
<feature type="domain" description="Glycosyl hydrolase family 13 catalytic" evidence="3">
    <location>
        <begin position="384"/>
        <end position="738"/>
    </location>
</feature>
<dbReference type="Gene3D" id="2.60.40.10">
    <property type="entry name" value="Immunoglobulins"/>
    <property type="match status" value="1"/>
</dbReference>
<evidence type="ECO:0000256" key="1">
    <source>
        <dbReference type="ARBA" id="ARBA00023277"/>
    </source>
</evidence>
<dbReference type="GO" id="GO:0005975">
    <property type="term" value="P:carbohydrate metabolic process"/>
    <property type="evidence" value="ECO:0007669"/>
    <property type="project" value="InterPro"/>
</dbReference>
<name>A0AAP2CK45_9BACT</name>
<gene>
    <name evidence="4" type="ORF">KI659_04425</name>
</gene>
<keyword evidence="5" id="KW-1185">Reference proteome</keyword>
<protein>
    <submittedName>
        <fullName evidence="4">T9SS type A sorting domain-containing protein</fullName>
    </submittedName>
</protein>
<evidence type="ECO:0000259" key="3">
    <source>
        <dbReference type="SMART" id="SM00642"/>
    </source>
</evidence>
<evidence type="ECO:0000256" key="2">
    <source>
        <dbReference type="SAM" id="SignalP"/>
    </source>
</evidence>
<dbReference type="InterPro" id="IPR026444">
    <property type="entry name" value="Secre_tail"/>
</dbReference>
<dbReference type="GO" id="GO:0005737">
    <property type="term" value="C:cytoplasm"/>
    <property type="evidence" value="ECO:0007669"/>
    <property type="project" value="TreeGrafter"/>
</dbReference>
<keyword evidence="2" id="KW-0732">Signal</keyword>
<organism evidence="4 5">
    <name type="scientific">Litoribacter ruber</name>
    <dbReference type="NCBI Taxonomy" id="702568"/>
    <lineage>
        <taxon>Bacteria</taxon>
        <taxon>Pseudomonadati</taxon>
        <taxon>Bacteroidota</taxon>
        <taxon>Cytophagia</taxon>
        <taxon>Cytophagales</taxon>
        <taxon>Cyclobacteriaceae</taxon>
        <taxon>Litoribacter</taxon>
    </lineage>
</organism>
<dbReference type="Gene3D" id="3.20.20.80">
    <property type="entry name" value="Glycosidases"/>
    <property type="match status" value="1"/>
</dbReference>